<reference evidence="1 2" key="1">
    <citation type="submission" date="2017-11" db="EMBL/GenBank/DDBJ databases">
        <title>De-novo sequencing of pomegranate (Punica granatum L.) genome.</title>
        <authorList>
            <person name="Akparov Z."/>
            <person name="Amiraslanov A."/>
            <person name="Hajiyeva S."/>
            <person name="Abbasov M."/>
            <person name="Kaur K."/>
            <person name="Hamwieh A."/>
            <person name="Solovyev V."/>
            <person name="Salamov A."/>
            <person name="Braich B."/>
            <person name="Kosarev P."/>
            <person name="Mahmoud A."/>
            <person name="Hajiyev E."/>
            <person name="Babayeva S."/>
            <person name="Izzatullayeva V."/>
            <person name="Mammadov A."/>
            <person name="Mammadov A."/>
            <person name="Sharifova S."/>
            <person name="Ojaghi J."/>
            <person name="Eynullazada K."/>
            <person name="Bayramov B."/>
            <person name="Abdulazimova A."/>
            <person name="Shahmuradov I."/>
        </authorList>
    </citation>
    <scope>NUCLEOTIDE SEQUENCE [LARGE SCALE GENOMIC DNA]</scope>
    <source>
        <strain evidence="2">cv. AG2017</strain>
        <tissue evidence="1">Leaf</tissue>
    </source>
</reference>
<dbReference type="AlphaFoldDB" id="A0A2I0KG21"/>
<comment type="caution">
    <text evidence="1">The sequence shown here is derived from an EMBL/GenBank/DDBJ whole genome shotgun (WGS) entry which is preliminary data.</text>
</comment>
<name>A0A2I0KG21_PUNGR</name>
<gene>
    <name evidence="1" type="ORF">CRG98_012039</name>
</gene>
<evidence type="ECO:0000313" key="2">
    <source>
        <dbReference type="Proteomes" id="UP000233551"/>
    </source>
</evidence>
<accession>A0A2I0KG21</accession>
<proteinExistence type="predicted"/>
<protein>
    <submittedName>
        <fullName evidence="1">Uncharacterized protein</fullName>
    </submittedName>
</protein>
<dbReference type="EMBL" id="PGOL01000597">
    <property type="protein sequence ID" value="PKI67455.1"/>
    <property type="molecule type" value="Genomic_DNA"/>
</dbReference>
<sequence length="80" mass="9058">MTRSTPMEFTVQVLILHCGIKVGTRRLYSDLVACKKLPEYLCPDEFWGLEHVEPTEEISKPGVYLVELEQEYAVAKVATG</sequence>
<organism evidence="1 2">
    <name type="scientific">Punica granatum</name>
    <name type="common">Pomegranate</name>
    <dbReference type="NCBI Taxonomy" id="22663"/>
    <lineage>
        <taxon>Eukaryota</taxon>
        <taxon>Viridiplantae</taxon>
        <taxon>Streptophyta</taxon>
        <taxon>Embryophyta</taxon>
        <taxon>Tracheophyta</taxon>
        <taxon>Spermatophyta</taxon>
        <taxon>Magnoliopsida</taxon>
        <taxon>eudicotyledons</taxon>
        <taxon>Gunneridae</taxon>
        <taxon>Pentapetalae</taxon>
        <taxon>rosids</taxon>
        <taxon>malvids</taxon>
        <taxon>Myrtales</taxon>
        <taxon>Lythraceae</taxon>
        <taxon>Punica</taxon>
    </lineage>
</organism>
<evidence type="ECO:0000313" key="1">
    <source>
        <dbReference type="EMBL" id="PKI67455.1"/>
    </source>
</evidence>
<dbReference type="Proteomes" id="UP000233551">
    <property type="component" value="Unassembled WGS sequence"/>
</dbReference>
<keyword evidence="2" id="KW-1185">Reference proteome</keyword>